<keyword evidence="6" id="KW-1185">Reference proteome</keyword>
<dbReference type="RefSeq" id="WP_203166887.1">
    <property type="nucleotide sequence ID" value="NZ_JAEVLS010000002.1"/>
</dbReference>
<comment type="caution">
    <text evidence="5">The sequence shown here is derived from an EMBL/GenBank/DDBJ whole genome shotgun (WGS) entry which is preliminary data.</text>
</comment>
<dbReference type="InterPro" id="IPR050204">
    <property type="entry name" value="AraC_XylS_family_regulators"/>
</dbReference>
<keyword evidence="1" id="KW-0805">Transcription regulation</keyword>
<dbReference type="EMBL" id="JAEVLS010000002">
    <property type="protein sequence ID" value="MBM0104817.1"/>
    <property type="molecule type" value="Genomic_DNA"/>
</dbReference>
<feature type="domain" description="HTH araC/xylS-type" evidence="4">
    <location>
        <begin position="144"/>
        <end position="242"/>
    </location>
</feature>
<dbReference type="InterPro" id="IPR014710">
    <property type="entry name" value="RmlC-like_jellyroll"/>
</dbReference>
<keyword evidence="2" id="KW-0238">DNA-binding</keyword>
<organism evidence="5 6">
    <name type="scientific">Steroidobacter gossypii</name>
    <dbReference type="NCBI Taxonomy" id="2805490"/>
    <lineage>
        <taxon>Bacteria</taxon>
        <taxon>Pseudomonadati</taxon>
        <taxon>Pseudomonadota</taxon>
        <taxon>Gammaproteobacteria</taxon>
        <taxon>Steroidobacterales</taxon>
        <taxon>Steroidobacteraceae</taxon>
        <taxon>Steroidobacter</taxon>
    </lineage>
</organism>
<dbReference type="SUPFAM" id="SSF46689">
    <property type="entry name" value="Homeodomain-like"/>
    <property type="match status" value="2"/>
</dbReference>
<accession>A0ABS1WV16</accession>
<dbReference type="InterPro" id="IPR009057">
    <property type="entry name" value="Homeodomain-like_sf"/>
</dbReference>
<gene>
    <name evidence="5" type="ORF">JM946_08660</name>
</gene>
<name>A0ABS1WV16_9GAMM</name>
<dbReference type="PANTHER" id="PTHR46796:SF2">
    <property type="entry name" value="TRANSCRIPTIONAL REGULATORY PROTEIN"/>
    <property type="match status" value="1"/>
</dbReference>
<evidence type="ECO:0000256" key="1">
    <source>
        <dbReference type="ARBA" id="ARBA00023015"/>
    </source>
</evidence>
<sequence length="247" mass="27109">MFTPSCSIAIRSYGSASTADSHAFAQIALPLEGELSMDIAGRESVLDRSRAAYVEPGSRHDQVSHGVNRSLILDFYPNDLDTRAADRLALRPYLPVTPEATHLIDYMGAMVASERMLPHRLKLWVPLLVDALLGDAPRIASRLARLLAAIEANPALDWTVEVMAGKVGVSASRLHAIFQEELGKSPRAWLAEFRLNLVCRLLVDTELPIAELAYRCGYADQSALTRAMRNAMGLTPAAYRRQARAQA</sequence>
<evidence type="ECO:0000259" key="4">
    <source>
        <dbReference type="PROSITE" id="PS01124"/>
    </source>
</evidence>
<dbReference type="InterPro" id="IPR018060">
    <property type="entry name" value="HTH_AraC"/>
</dbReference>
<dbReference type="PROSITE" id="PS01124">
    <property type="entry name" value="HTH_ARAC_FAMILY_2"/>
    <property type="match status" value="1"/>
</dbReference>
<dbReference type="PANTHER" id="PTHR46796">
    <property type="entry name" value="HTH-TYPE TRANSCRIPTIONAL ACTIVATOR RHAS-RELATED"/>
    <property type="match status" value="1"/>
</dbReference>
<evidence type="ECO:0000313" key="5">
    <source>
        <dbReference type="EMBL" id="MBM0104817.1"/>
    </source>
</evidence>
<keyword evidence="3" id="KW-0804">Transcription</keyword>
<protein>
    <submittedName>
        <fullName evidence="5">Helix-turn-helix domain-containing protein</fullName>
    </submittedName>
</protein>
<evidence type="ECO:0000256" key="2">
    <source>
        <dbReference type="ARBA" id="ARBA00023125"/>
    </source>
</evidence>
<reference evidence="5 6" key="1">
    <citation type="journal article" date="2021" name="Int. J. Syst. Evol. Microbiol.">
        <title>Steroidobacter gossypii sp. nov., isolated from soil of cotton cropping field.</title>
        <authorList>
            <person name="Huang R."/>
            <person name="Yang S."/>
            <person name="Zhen C."/>
            <person name="Liu W."/>
        </authorList>
    </citation>
    <scope>NUCLEOTIDE SEQUENCE [LARGE SCALE GENOMIC DNA]</scope>
    <source>
        <strain evidence="5 6">S1-65</strain>
    </source>
</reference>
<dbReference type="Pfam" id="PF12833">
    <property type="entry name" value="HTH_18"/>
    <property type="match status" value="1"/>
</dbReference>
<evidence type="ECO:0000256" key="3">
    <source>
        <dbReference type="ARBA" id="ARBA00023163"/>
    </source>
</evidence>
<dbReference type="SMART" id="SM00342">
    <property type="entry name" value="HTH_ARAC"/>
    <property type="match status" value="1"/>
</dbReference>
<dbReference type="Proteomes" id="UP000661077">
    <property type="component" value="Unassembled WGS sequence"/>
</dbReference>
<dbReference type="Gene3D" id="2.60.120.10">
    <property type="entry name" value="Jelly Rolls"/>
    <property type="match status" value="1"/>
</dbReference>
<evidence type="ECO:0000313" key="6">
    <source>
        <dbReference type="Proteomes" id="UP000661077"/>
    </source>
</evidence>
<proteinExistence type="predicted"/>
<dbReference type="Gene3D" id="1.10.10.60">
    <property type="entry name" value="Homeodomain-like"/>
    <property type="match status" value="1"/>
</dbReference>